<dbReference type="InterPro" id="IPR020846">
    <property type="entry name" value="MFS_dom"/>
</dbReference>
<keyword evidence="6 8" id="KW-0472">Membrane</keyword>
<dbReference type="PANTHER" id="PTHR23513">
    <property type="entry name" value="INTEGRAL MEMBRANE EFFLUX PROTEIN-RELATED"/>
    <property type="match status" value="1"/>
</dbReference>
<dbReference type="InterPro" id="IPR036259">
    <property type="entry name" value="MFS_trans_sf"/>
</dbReference>
<dbReference type="InterPro" id="IPR010290">
    <property type="entry name" value="TM_effector"/>
</dbReference>
<feature type="domain" description="Major facilitator superfamily (MFS) profile" evidence="9">
    <location>
        <begin position="65"/>
        <end position="451"/>
    </location>
</feature>
<dbReference type="Proteomes" id="UP000679284">
    <property type="component" value="Chromosome"/>
</dbReference>
<proteinExistence type="predicted"/>
<feature type="transmembrane region" description="Helical" evidence="8">
    <location>
        <begin position="424"/>
        <end position="443"/>
    </location>
</feature>
<evidence type="ECO:0000256" key="2">
    <source>
        <dbReference type="ARBA" id="ARBA00022448"/>
    </source>
</evidence>
<evidence type="ECO:0000256" key="6">
    <source>
        <dbReference type="ARBA" id="ARBA00023136"/>
    </source>
</evidence>
<feature type="transmembrane region" description="Helical" evidence="8">
    <location>
        <begin position="340"/>
        <end position="357"/>
    </location>
</feature>
<keyword evidence="11" id="KW-1185">Reference proteome</keyword>
<dbReference type="SUPFAM" id="SSF103473">
    <property type="entry name" value="MFS general substrate transporter"/>
    <property type="match status" value="1"/>
</dbReference>
<dbReference type="Pfam" id="PF05977">
    <property type="entry name" value="MFS_3"/>
    <property type="match status" value="1"/>
</dbReference>
<dbReference type="KEGG" id="fap:GR316_10140"/>
<dbReference type="PANTHER" id="PTHR23513:SF11">
    <property type="entry name" value="STAPHYLOFERRIN A TRANSPORTER"/>
    <property type="match status" value="1"/>
</dbReference>
<evidence type="ECO:0000256" key="8">
    <source>
        <dbReference type="SAM" id="Phobius"/>
    </source>
</evidence>
<gene>
    <name evidence="10" type="ORF">GR316_10140</name>
</gene>
<evidence type="ECO:0000256" key="1">
    <source>
        <dbReference type="ARBA" id="ARBA00004651"/>
    </source>
</evidence>
<dbReference type="GO" id="GO:0005886">
    <property type="term" value="C:plasma membrane"/>
    <property type="evidence" value="ECO:0007669"/>
    <property type="project" value="UniProtKB-SubCell"/>
</dbReference>
<dbReference type="Gene3D" id="1.20.1250.20">
    <property type="entry name" value="MFS general substrate transporter like domains"/>
    <property type="match status" value="1"/>
</dbReference>
<feature type="transmembrane region" description="Helical" evidence="8">
    <location>
        <begin position="310"/>
        <end position="328"/>
    </location>
</feature>
<evidence type="ECO:0000313" key="10">
    <source>
        <dbReference type="EMBL" id="QUS36591.1"/>
    </source>
</evidence>
<evidence type="ECO:0000256" key="5">
    <source>
        <dbReference type="ARBA" id="ARBA00022989"/>
    </source>
</evidence>
<keyword evidence="5 8" id="KW-1133">Transmembrane helix</keyword>
<sequence length="590" mass="63061">MTVNDPKTPDPDRAEQPVPDTRTGAEIGDPAVSSGPSALPGRGGKDPAPAPAASQSPFVPLKHPAFRMIWTATLVANLGTLIQNVGAGWQMALLTPSHDMVALVQGSTTLPVMVLAIAAGALADNFPRRRVMLAAQTFLLVVSAVLAAVAFLGWLTPWTLLAFTFLLGCGNAMHLPSWQASMRDLVPREDLPAAITLNSMSFNLMRSVGPAIGGLVVASLGPAAAFALNAASYTAVIFALARWNSPQEVRSLPPEKLGHAIAVGLRYVALSPNLSRVILRGLIFGSGAVAALALLPVITRDMLQAEARTFGAMLGAFGLGAIGGALAAPRLRARLRIETIIALAFAVNAAGLLIVSVSRTEALTVVGLMLAGSAWVSALSLFNVSVQLATPRWVVGRALSIYQTATFGGMAIGSWAWGALSDEVSIPAALIAAAVLLLGGGVLGRIWPMPDFSETNLDPANRFNAPALRLDLQPQSGPIMVMVDWEIAPENTQAFLAAMTDRRRVRIRDGARQWSLLRDLENPDIWVETYHVPTWAEYIRHNTRRTQADVESFDRLLQLHKGPERPHVHRMIERQTVPLRDDIIIPPKVP</sequence>
<feature type="transmembrane region" description="Helical" evidence="8">
    <location>
        <begin position="277"/>
        <end position="298"/>
    </location>
</feature>
<dbReference type="EMBL" id="CP047289">
    <property type="protein sequence ID" value="QUS36591.1"/>
    <property type="molecule type" value="Genomic_DNA"/>
</dbReference>
<protein>
    <submittedName>
        <fullName evidence="10">MFS transporter</fullName>
    </submittedName>
</protein>
<feature type="transmembrane region" description="Helical" evidence="8">
    <location>
        <begin position="398"/>
        <end position="418"/>
    </location>
</feature>
<feature type="transmembrane region" description="Helical" evidence="8">
    <location>
        <begin position="102"/>
        <end position="123"/>
    </location>
</feature>
<dbReference type="AlphaFoldDB" id="A0A8J8MUE2"/>
<evidence type="ECO:0000259" key="9">
    <source>
        <dbReference type="PROSITE" id="PS50850"/>
    </source>
</evidence>
<keyword evidence="3" id="KW-1003">Cell membrane</keyword>
<keyword evidence="4 8" id="KW-0812">Transmembrane</keyword>
<feature type="transmembrane region" description="Helical" evidence="8">
    <location>
        <begin position="363"/>
        <end position="386"/>
    </location>
</feature>
<accession>A0A8J8MUE2</accession>
<feature type="transmembrane region" description="Helical" evidence="8">
    <location>
        <begin position="65"/>
        <end position="82"/>
    </location>
</feature>
<comment type="subcellular location">
    <subcellularLocation>
        <location evidence="1">Cell membrane</location>
        <topology evidence="1">Multi-pass membrane protein</topology>
    </subcellularLocation>
</comment>
<feature type="transmembrane region" description="Helical" evidence="8">
    <location>
        <begin position="135"/>
        <end position="155"/>
    </location>
</feature>
<evidence type="ECO:0000256" key="4">
    <source>
        <dbReference type="ARBA" id="ARBA00022692"/>
    </source>
</evidence>
<dbReference type="CDD" id="cd06173">
    <property type="entry name" value="MFS_MefA_like"/>
    <property type="match status" value="1"/>
</dbReference>
<feature type="transmembrane region" description="Helical" evidence="8">
    <location>
        <begin position="211"/>
        <end position="241"/>
    </location>
</feature>
<organism evidence="10 11">
    <name type="scientific">Falsirhodobacter algicola</name>
    <dbReference type="NCBI Taxonomy" id="2692330"/>
    <lineage>
        <taxon>Bacteria</taxon>
        <taxon>Pseudomonadati</taxon>
        <taxon>Pseudomonadota</taxon>
        <taxon>Alphaproteobacteria</taxon>
        <taxon>Rhodobacterales</taxon>
        <taxon>Paracoccaceae</taxon>
        <taxon>Falsirhodobacter</taxon>
    </lineage>
</organism>
<dbReference type="GO" id="GO:0022857">
    <property type="term" value="F:transmembrane transporter activity"/>
    <property type="evidence" value="ECO:0007669"/>
    <property type="project" value="InterPro"/>
</dbReference>
<dbReference type="PROSITE" id="PS50850">
    <property type="entry name" value="MFS"/>
    <property type="match status" value="1"/>
</dbReference>
<evidence type="ECO:0000256" key="7">
    <source>
        <dbReference type="SAM" id="MobiDB-lite"/>
    </source>
</evidence>
<evidence type="ECO:0000313" key="11">
    <source>
        <dbReference type="Proteomes" id="UP000679284"/>
    </source>
</evidence>
<feature type="region of interest" description="Disordered" evidence="7">
    <location>
        <begin position="1"/>
        <end position="56"/>
    </location>
</feature>
<name>A0A8J8MUE2_9RHOB</name>
<reference evidence="10" key="1">
    <citation type="submission" date="2020-01" db="EMBL/GenBank/DDBJ databases">
        <authorList>
            <person name="Yang Y."/>
            <person name="Kwon Y.M."/>
        </authorList>
    </citation>
    <scope>NUCLEOTIDE SEQUENCE</scope>
    <source>
        <strain evidence="10">PG104</strain>
    </source>
</reference>
<evidence type="ECO:0000256" key="3">
    <source>
        <dbReference type="ARBA" id="ARBA00022475"/>
    </source>
</evidence>
<keyword evidence="2" id="KW-0813">Transport</keyword>